<name>A0A6G9YIR9_9NOCA</name>
<accession>A0A6G9YIR9</accession>
<evidence type="ECO:0000313" key="1">
    <source>
        <dbReference type="EMBL" id="QIS13091.1"/>
    </source>
</evidence>
<proteinExistence type="predicted"/>
<dbReference type="Proteomes" id="UP000503540">
    <property type="component" value="Chromosome"/>
</dbReference>
<keyword evidence="2" id="KW-1185">Reference proteome</keyword>
<reference evidence="1 2" key="1">
    <citation type="journal article" date="2019" name="ACS Chem. Biol.">
        <title>Identification and Mobilization of a Cryptic Antibiotic Biosynthesis Gene Locus from a Human-Pathogenic Nocardia Isolate.</title>
        <authorList>
            <person name="Herisse M."/>
            <person name="Ishida K."/>
            <person name="Porter J.L."/>
            <person name="Howden B."/>
            <person name="Hertweck C."/>
            <person name="Stinear T.P."/>
            <person name="Pidot S.J."/>
        </authorList>
    </citation>
    <scope>NUCLEOTIDE SEQUENCE [LARGE SCALE GENOMIC DNA]</scope>
    <source>
        <strain evidence="1 2">AUSMDU00012717</strain>
    </source>
</reference>
<sequence length="87" mass="9190">MRRDYRSCVATTQLTITVDEELAATVRRAAETSGQSISGFAAAALRLRLIAMDTGTTPVAAHTRSCDSLAYNDVVALLALPCDESTG</sequence>
<dbReference type="EMBL" id="CP046172">
    <property type="protein sequence ID" value="QIS13091.1"/>
    <property type="molecule type" value="Genomic_DNA"/>
</dbReference>
<organism evidence="1 2">
    <name type="scientific">Nocardia arthritidis</name>
    <dbReference type="NCBI Taxonomy" id="228602"/>
    <lineage>
        <taxon>Bacteria</taxon>
        <taxon>Bacillati</taxon>
        <taxon>Actinomycetota</taxon>
        <taxon>Actinomycetes</taxon>
        <taxon>Mycobacteriales</taxon>
        <taxon>Nocardiaceae</taxon>
        <taxon>Nocardia</taxon>
    </lineage>
</organism>
<dbReference type="KEGG" id="nah:F5544_26185"/>
<gene>
    <name evidence="1" type="ORF">F5544_26185</name>
</gene>
<evidence type="ECO:0000313" key="2">
    <source>
        <dbReference type="Proteomes" id="UP000503540"/>
    </source>
</evidence>
<dbReference type="AlphaFoldDB" id="A0A6G9YIR9"/>
<protein>
    <submittedName>
        <fullName evidence="1">Ribbon-helix-helix protein, CopG family</fullName>
    </submittedName>
</protein>